<dbReference type="Proteomes" id="UP001361239">
    <property type="component" value="Unassembled WGS sequence"/>
</dbReference>
<evidence type="ECO:0000313" key="7">
    <source>
        <dbReference type="Proteomes" id="UP001361239"/>
    </source>
</evidence>
<dbReference type="Gene3D" id="3.90.1590.10">
    <property type="entry name" value="glutathione-dependent formaldehyde- activating enzyme (gfa)"/>
    <property type="match status" value="1"/>
</dbReference>
<sequence>MSYTGHCACGAVTVTLEGEPFGVGQCWCRQCQRIAAGSASNNAIFQASQVTTTGDLAVHTYPAESGNDSIQSFCAACGTPVFGGSSAMPHVVAVKLGIIEQPHDLRPGMVMWTSEAPAWAVIDPALPQFPKSPPIPAAEVS</sequence>
<evidence type="ECO:0000256" key="2">
    <source>
        <dbReference type="ARBA" id="ARBA00022723"/>
    </source>
</evidence>
<dbReference type="RefSeq" id="WP_339585850.1">
    <property type="nucleotide sequence ID" value="NZ_JBBHJZ010000001.1"/>
</dbReference>
<accession>A0ABU8RT96</accession>
<evidence type="ECO:0000259" key="5">
    <source>
        <dbReference type="PROSITE" id="PS51891"/>
    </source>
</evidence>
<evidence type="ECO:0000256" key="4">
    <source>
        <dbReference type="ARBA" id="ARBA00023239"/>
    </source>
</evidence>
<keyword evidence="7" id="KW-1185">Reference proteome</keyword>
<dbReference type="PANTHER" id="PTHR33337">
    <property type="entry name" value="GFA DOMAIN-CONTAINING PROTEIN"/>
    <property type="match status" value="1"/>
</dbReference>
<evidence type="ECO:0000256" key="1">
    <source>
        <dbReference type="ARBA" id="ARBA00005495"/>
    </source>
</evidence>
<evidence type="ECO:0000313" key="6">
    <source>
        <dbReference type="EMBL" id="MEJ5975921.1"/>
    </source>
</evidence>
<reference evidence="6 7" key="1">
    <citation type="submission" date="2024-03" db="EMBL/GenBank/DDBJ databases">
        <authorList>
            <person name="Jo J.-H."/>
        </authorList>
    </citation>
    <scope>NUCLEOTIDE SEQUENCE [LARGE SCALE GENOMIC DNA]</scope>
    <source>
        <strain evidence="6 7">PS1R-30</strain>
    </source>
</reference>
<evidence type="ECO:0000256" key="3">
    <source>
        <dbReference type="ARBA" id="ARBA00022833"/>
    </source>
</evidence>
<dbReference type="Pfam" id="PF04828">
    <property type="entry name" value="GFA"/>
    <property type="match status" value="1"/>
</dbReference>
<feature type="domain" description="CENP-V/GFA" evidence="5">
    <location>
        <begin position="3"/>
        <end position="120"/>
    </location>
</feature>
<keyword evidence="3" id="KW-0862">Zinc</keyword>
<dbReference type="InterPro" id="IPR006913">
    <property type="entry name" value="CENP-V/GFA"/>
</dbReference>
<dbReference type="InterPro" id="IPR011057">
    <property type="entry name" value="Mss4-like_sf"/>
</dbReference>
<keyword evidence="2" id="KW-0479">Metal-binding</keyword>
<name>A0ABU8RT96_9SPHN</name>
<dbReference type="SUPFAM" id="SSF51316">
    <property type="entry name" value="Mss4-like"/>
    <property type="match status" value="1"/>
</dbReference>
<comment type="caution">
    <text evidence="6">The sequence shown here is derived from an EMBL/GenBank/DDBJ whole genome shotgun (WGS) entry which is preliminary data.</text>
</comment>
<keyword evidence="4" id="KW-0456">Lyase</keyword>
<dbReference type="PANTHER" id="PTHR33337:SF40">
    <property type="entry name" value="CENP-V_GFA DOMAIN-CONTAINING PROTEIN-RELATED"/>
    <property type="match status" value="1"/>
</dbReference>
<dbReference type="PROSITE" id="PS51891">
    <property type="entry name" value="CENP_V_GFA"/>
    <property type="match status" value="1"/>
</dbReference>
<comment type="similarity">
    <text evidence="1">Belongs to the Gfa family.</text>
</comment>
<gene>
    <name evidence="6" type="ORF">WG901_04700</name>
</gene>
<organism evidence="6 7">
    <name type="scientific">Novosphingobium anseongense</name>
    <dbReference type="NCBI Taxonomy" id="3133436"/>
    <lineage>
        <taxon>Bacteria</taxon>
        <taxon>Pseudomonadati</taxon>
        <taxon>Pseudomonadota</taxon>
        <taxon>Alphaproteobacteria</taxon>
        <taxon>Sphingomonadales</taxon>
        <taxon>Sphingomonadaceae</taxon>
        <taxon>Novosphingobium</taxon>
    </lineage>
</organism>
<protein>
    <submittedName>
        <fullName evidence="6">GFA family protein</fullName>
    </submittedName>
</protein>
<proteinExistence type="inferred from homology"/>
<dbReference type="EMBL" id="JBBHJZ010000001">
    <property type="protein sequence ID" value="MEJ5975921.1"/>
    <property type="molecule type" value="Genomic_DNA"/>
</dbReference>